<dbReference type="AlphaFoldDB" id="A0A3D9H9I0"/>
<dbReference type="Proteomes" id="UP000256845">
    <property type="component" value="Unassembled WGS sequence"/>
</dbReference>
<keyword evidence="2" id="KW-1185">Reference proteome</keyword>
<dbReference type="RefSeq" id="WP_115938423.1">
    <property type="nucleotide sequence ID" value="NZ_QRDW01000011.1"/>
</dbReference>
<comment type="caution">
    <text evidence="1">The sequence shown here is derived from an EMBL/GenBank/DDBJ whole genome shotgun (WGS) entry which is preliminary data.</text>
</comment>
<dbReference type="EMBL" id="QRDW01000011">
    <property type="protein sequence ID" value="RED45831.1"/>
    <property type="molecule type" value="Genomic_DNA"/>
</dbReference>
<protein>
    <recommendedName>
        <fullName evidence="3">GDSL-like lipase/acylhydrolase family protein</fullName>
    </recommendedName>
</protein>
<gene>
    <name evidence="1" type="ORF">DFP90_11178</name>
</gene>
<reference evidence="1 2" key="1">
    <citation type="submission" date="2018-07" db="EMBL/GenBank/DDBJ databases">
        <title>Genomic Encyclopedia of Type Strains, Phase III (KMG-III): the genomes of soil and plant-associated and newly described type strains.</title>
        <authorList>
            <person name="Whitman W."/>
        </authorList>
    </citation>
    <scope>NUCLEOTIDE SEQUENCE [LARGE SCALE GENOMIC DNA]</scope>
    <source>
        <strain evidence="1 2">CECT 8488</strain>
    </source>
</reference>
<name>A0A3D9H9I0_9PROT</name>
<evidence type="ECO:0000313" key="2">
    <source>
        <dbReference type="Proteomes" id="UP000256845"/>
    </source>
</evidence>
<accession>A0A3D9H9I0</accession>
<proteinExistence type="predicted"/>
<evidence type="ECO:0008006" key="3">
    <source>
        <dbReference type="Google" id="ProtNLM"/>
    </source>
</evidence>
<sequence>MTPSLNITKACEFLLLGDSHAAAIGRAAREMGIDFAGGPLGSGREFNVGFYRWQGQDLEFKAKRSQELYRKFLEDCAVSSVAELDKPVVCTFGLGLHFFATTENWDIYRDDSGLFADGFLQGPLFADLIAAMAEDAIRFYGDLADRNIRVFAVLPPQRVPDLSEPDVFLAAQEVMMARLKAVGADIIDVRTVACDETGWQKPEFAQQGDPLHGNAAFGRLVLETLLPRMRQAA</sequence>
<dbReference type="OrthoDB" id="7843741at2"/>
<evidence type="ECO:0000313" key="1">
    <source>
        <dbReference type="EMBL" id="RED45831.1"/>
    </source>
</evidence>
<organism evidence="1 2">
    <name type="scientific">Aestuariispira insulae</name>
    <dbReference type="NCBI Taxonomy" id="1461337"/>
    <lineage>
        <taxon>Bacteria</taxon>
        <taxon>Pseudomonadati</taxon>
        <taxon>Pseudomonadota</taxon>
        <taxon>Alphaproteobacteria</taxon>
        <taxon>Rhodospirillales</taxon>
        <taxon>Kiloniellaceae</taxon>
        <taxon>Aestuariispira</taxon>
    </lineage>
</organism>